<evidence type="ECO:0000313" key="2">
    <source>
        <dbReference type="Proteomes" id="UP000291084"/>
    </source>
</evidence>
<dbReference type="Proteomes" id="UP000291084">
    <property type="component" value="Chromosome 4"/>
</dbReference>
<reference evidence="1 2" key="1">
    <citation type="journal article" date="2015" name="Sci. Rep.">
        <title>The power of single molecule real-time sequencing technology in the de novo assembly of a eukaryotic genome.</title>
        <authorList>
            <person name="Sakai H."/>
            <person name="Naito K."/>
            <person name="Ogiso-Tanaka E."/>
            <person name="Takahashi Y."/>
            <person name="Iseki K."/>
            <person name="Muto C."/>
            <person name="Satou K."/>
            <person name="Teruya K."/>
            <person name="Shiroma A."/>
            <person name="Shimoji M."/>
            <person name="Hirano T."/>
            <person name="Itoh T."/>
            <person name="Kaga A."/>
            <person name="Tomooka N."/>
        </authorList>
    </citation>
    <scope>NUCLEOTIDE SEQUENCE [LARGE SCALE GENOMIC DNA]</scope>
    <source>
        <strain evidence="2">cv. Shumari</strain>
    </source>
</reference>
<gene>
    <name evidence="1" type="primary">Vigan.04G079800</name>
    <name evidence="1" type="ORF">VIGAN_04079800</name>
</gene>
<accession>A0A0S3RSP0</accession>
<proteinExistence type="predicted"/>
<keyword evidence="2" id="KW-1185">Reference proteome</keyword>
<organism evidence="1 2">
    <name type="scientific">Vigna angularis var. angularis</name>
    <dbReference type="NCBI Taxonomy" id="157739"/>
    <lineage>
        <taxon>Eukaryota</taxon>
        <taxon>Viridiplantae</taxon>
        <taxon>Streptophyta</taxon>
        <taxon>Embryophyta</taxon>
        <taxon>Tracheophyta</taxon>
        <taxon>Spermatophyta</taxon>
        <taxon>Magnoliopsida</taxon>
        <taxon>eudicotyledons</taxon>
        <taxon>Gunneridae</taxon>
        <taxon>Pentapetalae</taxon>
        <taxon>rosids</taxon>
        <taxon>fabids</taxon>
        <taxon>Fabales</taxon>
        <taxon>Fabaceae</taxon>
        <taxon>Papilionoideae</taxon>
        <taxon>50 kb inversion clade</taxon>
        <taxon>NPAAA clade</taxon>
        <taxon>indigoferoid/millettioid clade</taxon>
        <taxon>Phaseoleae</taxon>
        <taxon>Vigna</taxon>
    </lineage>
</organism>
<evidence type="ECO:0000313" key="1">
    <source>
        <dbReference type="EMBL" id="BAT83623.1"/>
    </source>
</evidence>
<protein>
    <submittedName>
        <fullName evidence="1">Uncharacterized protein</fullName>
    </submittedName>
</protein>
<dbReference type="EMBL" id="AP015037">
    <property type="protein sequence ID" value="BAT83623.1"/>
    <property type="molecule type" value="Genomic_DNA"/>
</dbReference>
<sequence>MKGGSREVPERLVGNKAKESNVSVRVTMDKVYGVPDCADKPFMTPKNLIFPPDYPAFLTVARIPIFGSDEFFSGGGTGC</sequence>
<name>A0A0S3RSP0_PHAAN</name>
<dbReference type="AlphaFoldDB" id="A0A0S3RSP0"/>